<dbReference type="OrthoDB" id="4774838at2759"/>
<dbReference type="InterPro" id="IPR036047">
    <property type="entry name" value="F-box-like_dom_sf"/>
</dbReference>
<organism evidence="1 2">
    <name type="scientific">Thyridium curvatum</name>
    <dbReference type="NCBI Taxonomy" id="1093900"/>
    <lineage>
        <taxon>Eukaryota</taxon>
        <taxon>Fungi</taxon>
        <taxon>Dikarya</taxon>
        <taxon>Ascomycota</taxon>
        <taxon>Pezizomycotina</taxon>
        <taxon>Sordariomycetes</taxon>
        <taxon>Sordariomycetidae</taxon>
        <taxon>Thyridiales</taxon>
        <taxon>Thyridiaceae</taxon>
        <taxon>Thyridium</taxon>
    </lineage>
</organism>
<dbReference type="GeneID" id="41973229"/>
<gene>
    <name evidence="1" type="ORF">E0L32_005782</name>
</gene>
<accession>A0A507BAM0</accession>
<dbReference type="EMBL" id="SKBQ01000031">
    <property type="protein sequence ID" value="TPX13838.1"/>
    <property type="molecule type" value="Genomic_DNA"/>
</dbReference>
<protein>
    <recommendedName>
        <fullName evidence="3">F-box domain-containing protein</fullName>
    </recommendedName>
</protein>
<dbReference type="RefSeq" id="XP_030995549.1">
    <property type="nucleotide sequence ID" value="XM_031140341.1"/>
</dbReference>
<evidence type="ECO:0008006" key="3">
    <source>
        <dbReference type="Google" id="ProtNLM"/>
    </source>
</evidence>
<evidence type="ECO:0000313" key="2">
    <source>
        <dbReference type="Proteomes" id="UP000319257"/>
    </source>
</evidence>
<reference evidence="1 2" key="1">
    <citation type="submission" date="2019-06" db="EMBL/GenBank/DDBJ databases">
        <title>Draft genome sequence of the filamentous fungus Phialemoniopsis curvata isolated from diesel fuel.</title>
        <authorList>
            <person name="Varaljay V.A."/>
            <person name="Lyon W.J."/>
            <person name="Crouch A.L."/>
            <person name="Drake C.E."/>
            <person name="Hollomon J.M."/>
            <person name="Nadeau L.J."/>
            <person name="Nunn H.S."/>
            <person name="Stevenson B.S."/>
            <person name="Bojanowski C.L."/>
            <person name="Crookes-Goodson W.J."/>
        </authorList>
    </citation>
    <scope>NUCLEOTIDE SEQUENCE [LARGE SCALE GENOMIC DNA]</scope>
    <source>
        <strain evidence="1 2">D216</strain>
    </source>
</reference>
<sequence>MAESNNHFDLLPVEVIEIIFGFLPDIASLRAAAITSKRLLAVTRGAKTMLITQVVVNHISPELMPEAWLALESERLRPNSIEQVDQFAETHFRNREANSRLITLAEGMAMERRHAAVEYFTAKCSNDAQQYLPFLGKLSEEHYGRSFPEYKTNLVADMTKTEHDRFARAFYLIEVCYKLLGFIYTPLLYGQDYGANGSSFLPMAKKSFTGWFSHSELEQMAVAHGYLYGLIETICEYQVSLVYHQCH</sequence>
<keyword evidence="2" id="KW-1185">Reference proteome</keyword>
<dbReference type="AlphaFoldDB" id="A0A507BAM0"/>
<dbReference type="SUPFAM" id="SSF81383">
    <property type="entry name" value="F-box domain"/>
    <property type="match status" value="1"/>
</dbReference>
<dbReference type="InParanoid" id="A0A507BAM0"/>
<comment type="caution">
    <text evidence="1">The sequence shown here is derived from an EMBL/GenBank/DDBJ whole genome shotgun (WGS) entry which is preliminary data.</text>
</comment>
<evidence type="ECO:0000313" key="1">
    <source>
        <dbReference type="EMBL" id="TPX13838.1"/>
    </source>
</evidence>
<dbReference type="Proteomes" id="UP000319257">
    <property type="component" value="Unassembled WGS sequence"/>
</dbReference>
<proteinExistence type="predicted"/>
<name>A0A507BAM0_9PEZI</name>